<dbReference type="KEGG" id="euz:DVS28_a3000"/>
<evidence type="ECO:0000256" key="1">
    <source>
        <dbReference type="SAM" id="SignalP"/>
    </source>
</evidence>
<organism evidence="2 3">
    <name type="scientific">Euzebya pacifica</name>
    <dbReference type="NCBI Taxonomy" id="1608957"/>
    <lineage>
        <taxon>Bacteria</taxon>
        <taxon>Bacillati</taxon>
        <taxon>Actinomycetota</taxon>
        <taxon>Nitriliruptoria</taxon>
        <taxon>Euzebyales</taxon>
    </lineage>
</organism>
<feature type="signal peptide" evidence="1">
    <location>
        <begin position="1"/>
        <end position="21"/>
    </location>
</feature>
<feature type="chain" id="PRO_5039080691" description="TPM domain-containing protein" evidence="1">
    <location>
        <begin position="22"/>
        <end position="175"/>
    </location>
</feature>
<dbReference type="RefSeq" id="WP_114592137.1">
    <property type="nucleotide sequence ID" value="NZ_CP031165.1"/>
</dbReference>
<protein>
    <recommendedName>
        <fullName evidence="4">TPM domain-containing protein</fullName>
    </recommendedName>
</protein>
<evidence type="ECO:0000313" key="3">
    <source>
        <dbReference type="Proteomes" id="UP000264006"/>
    </source>
</evidence>
<sequence>MTRPTALLIVALLALALSACGEPPIALDIPDRDGRQVLDEADILDTEALEATLAGYADDGVDIVALTYTVEGANCGEAFRAGREFVQAWEADVAVVAVAEPGDFDDADGDRCVGLAPLDDFELGRGTREEVSEVIWPPLIADNAWGEIFDVAADELFAALSDTSDTAPTEDLEDE</sequence>
<keyword evidence="1" id="KW-0732">Signal</keyword>
<gene>
    <name evidence="2" type="ORF">DVS28_a3000</name>
</gene>
<dbReference type="PROSITE" id="PS51257">
    <property type="entry name" value="PROKAR_LIPOPROTEIN"/>
    <property type="match status" value="1"/>
</dbReference>
<dbReference type="Proteomes" id="UP000264006">
    <property type="component" value="Chromosome"/>
</dbReference>
<accession>A0A346XZN2</accession>
<dbReference type="AlphaFoldDB" id="A0A346XZN2"/>
<dbReference type="EMBL" id="CP031165">
    <property type="protein sequence ID" value="AXV07679.1"/>
    <property type="molecule type" value="Genomic_DNA"/>
</dbReference>
<keyword evidence="3" id="KW-1185">Reference proteome</keyword>
<evidence type="ECO:0008006" key="4">
    <source>
        <dbReference type="Google" id="ProtNLM"/>
    </source>
</evidence>
<name>A0A346XZN2_9ACTN</name>
<dbReference type="OrthoDB" id="5243960at2"/>
<proteinExistence type="predicted"/>
<evidence type="ECO:0000313" key="2">
    <source>
        <dbReference type="EMBL" id="AXV07679.1"/>
    </source>
</evidence>
<reference evidence="2 3" key="1">
    <citation type="submission" date="2018-09" db="EMBL/GenBank/DDBJ databases">
        <title>Complete genome sequence of Euzebya sp. DY32-46 isolated from seawater of Pacific Ocean.</title>
        <authorList>
            <person name="Xu L."/>
            <person name="Wu Y.-H."/>
            <person name="Xu X.-W."/>
        </authorList>
    </citation>
    <scope>NUCLEOTIDE SEQUENCE [LARGE SCALE GENOMIC DNA]</scope>
    <source>
        <strain evidence="2 3">DY32-46</strain>
    </source>
</reference>